<protein>
    <recommendedName>
        <fullName evidence="4">DUF4348 domain-containing protein</fullName>
    </recommendedName>
</protein>
<keyword evidence="1" id="KW-0472">Membrane</keyword>
<keyword evidence="1" id="KW-0812">Transmembrane</keyword>
<reference evidence="2 3" key="1">
    <citation type="submission" date="2016-07" db="EMBL/GenBank/DDBJ databases">
        <title>Genome sequencing of Vibrio scophthalmi strain VS-05, an isolated from Paralichthys olivaceus.</title>
        <authorList>
            <person name="Han H.-J."/>
        </authorList>
    </citation>
    <scope>NUCLEOTIDE SEQUENCE [LARGE SCALE GENOMIC DNA]</scope>
    <source>
        <strain evidence="2 3">VS-05</strain>
    </source>
</reference>
<evidence type="ECO:0000313" key="3">
    <source>
        <dbReference type="Proteomes" id="UP000092528"/>
    </source>
</evidence>
<dbReference type="PATRIC" id="fig|45658.7.peg.4088"/>
<name>A0A1C7FHA7_9VIBR</name>
<dbReference type="EMBL" id="CP016415">
    <property type="protein sequence ID" value="ANU39148.1"/>
    <property type="molecule type" value="Genomic_DNA"/>
</dbReference>
<feature type="transmembrane region" description="Helical" evidence="1">
    <location>
        <begin position="37"/>
        <end position="53"/>
    </location>
</feature>
<sequence>MIAPKSMRNTIHPWHLLLKFFALGHFYRLCRDMKKHILFYALALFLVGCGGPSEKQMLQQYVDYTQFNHDMPALYEASKHKKLDGYEESETLYIADMSHEIRFLMDFDQFSHYINESAGFFAPVYLMQIRTEFGDFKQGDVKKMTNTITFVKKESGWTLFQPN</sequence>
<evidence type="ECO:0000256" key="1">
    <source>
        <dbReference type="SAM" id="Phobius"/>
    </source>
</evidence>
<dbReference type="Proteomes" id="UP000092528">
    <property type="component" value="Chromosome 2"/>
</dbReference>
<organism evidence="2 3">
    <name type="scientific">Vibrio scophthalmi</name>
    <dbReference type="NCBI Taxonomy" id="45658"/>
    <lineage>
        <taxon>Bacteria</taxon>
        <taxon>Pseudomonadati</taxon>
        <taxon>Pseudomonadota</taxon>
        <taxon>Gammaproteobacteria</taxon>
        <taxon>Vibrionales</taxon>
        <taxon>Vibrionaceae</taxon>
        <taxon>Vibrio</taxon>
    </lineage>
</organism>
<gene>
    <name evidence="2" type="ORF">VSVS05_04112</name>
</gene>
<evidence type="ECO:0000313" key="2">
    <source>
        <dbReference type="EMBL" id="ANU39148.1"/>
    </source>
</evidence>
<accession>A0A1C7FHA7</accession>
<proteinExistence type="predicted"/>
<keyword evidence="3" id="KW-1185">Reference proteome</keyword>
<dbReference type="AlphaFoldDB" id="A0A1C7FHA7"/>
<evidence type="ECO:0008006" key="4">
    <source>
        <dbReference type="Google" id="ProtNLM"/>
    </source>
</evidence>
<keyword evidence="1" id="KW-1133">Transmembrane helix</keyword>